<dbReference type="Pfam" id="PF00975">
    <property type="entry name" value="Thioesterase"/>
    <property type="match status" value="1"/>
</dbReference>
<dbReference type="SUPFAM" id="SSF53474">
    <property type="entry name" value="alpha/beta-Hydrolases"/>
    <property type="match status" value="1"/>
</dbReference>
<evidence type="ECO:0000256" key="2">
    <source>
        <dbReference type="ARBA" id="ARBA00022553"/>
    </source>
</evidence>
<dbReference type="PROSITE" id="PS50075">
    <property type="entry name" value="CARRIER"/>
    <property type="match status" value="1"/>
</dbReference>
<accession>A0ABS9TPV4</accession>
<evidence type="ECO:0000313" key="5">
    <source>
        <dbReference type="Proteomes" id="UP001299970"/>
    </source>
</evidence>
<dbReference type="Pfam" id="PF13193">
    <property type="entry name" value="AMP-binding_C"/>
    <property type="match status" value="1"/>
</dbReference>
<dbReference type="PANTHER" id="PTHR45527:SF1">
    <property type="entry name" value="FATTY ACID SYNTHASE"/>
    <property type="match status" value="1"/>
</dbReference>
<dbReference type="SMART" id="SM00823">
    <property type="entry name" value="PKS_PP"/>
    <property type="match status" value="1"/>
</dbReference>
<dbReference type="Gene3D" id="3.40.50.1820">
    <property type="entry name" value="alpha/beta hydrolase"/>
    <property type="match status" value="1"/>
</dbReference>
<keyword evidence="5" id="KW-1185">Reference proteome</keyword>
<dbReference type="InterPro" id="IPR001031">
    <property type="entry name" value="Thioesterase"/>
</dbReference>
<dbReference type="RefSeq" id="WP_241041391.1">
    <property type="nucleotide sequence ID" value="NZ_JAKXMK010000035.1"/>
</dbReference>
<gene>
    <name evidence="4" type="ORF">MMF94_33165</name>
</gene>
<dbReference type="InterPro" id="IPR009081">
    <property type="entry name" value="PP-bd_ACP"/>
</dbReference>
<sequence length="540" mass="58530">HEVMDRAPDGDRVPLGPASPNMNVYVVDENLQPVPLGAPGLIVFAGVCVGRGYVNDPERTAQAYLTDPHRPGERLYLGGDYGRWLPGGKLDFLGRKDSQVKISGFRIEIGEIENTLLRVPGVRDGAVVVAERADQSKQLVAFYSARQPLDVDVLRDRLGESLPFYMVPAAFHWQENLPLTANSKIDKKKLTTLAGELETVEQAYDAPRTPTEERLAAAWAKVLKVPADQIGRADHFFDRGGNSLSAVKLAVTLKRTVSLKDITRYPVLADLAEFVDGRSDRRSGLLQQLSASDGADAGALICFPYAGGNAVNYQPMASALRDSGLGVYAVELPGHDLAAEREPFAPMAQVVEQVVDEITRRGLTKVLLWGHSSGTAPAVETARVLQERGVAVQRVFLGAQLLGTAADRRAALAALEGRSNSDIAAGLSSDSGYTELGELDVQRAEHVGAAYRHDYGTALQYFADVLDNPPSMKLTAPITAVLADDDPSTAEFPRRYREWELLAERVELHELGEGGHYFLRTRPTEAAQAVLTAAELLTSS</sequence>
<dbReference type="InterPro" id="IPR025110">
    <property type="entry name" value="AMP-bd_C"/>
</dbReference>
<comment type="caution">
    <text evidence="4">The sequence shown here is derived from an EMBL/GenBank/DDBJ whole genome shotgun (WGS) entry which is preliminary data.</text>
</comment>
<feature type="domain" description="Carrier" evidence="3">
    <location>
        <begin position="206"/>
        <end position="279"/>
    </location>
</feature>
<evidence type="ECO:0000313" key="4">
    <source>
        <dbReference type="EMBL" id="MCH6170580.1"/>
    </source>
</evidence>
<dbReference type="GO" id="GO:0016787">
    <property type="term" value="F:hydrolase activity"/>
    <property type="evidence" value="ECO:0007669"/>
    <property type="project" value="UniProtKB-KW"/>
</dbReference>
<evidence type="ECO:0000259" key="3">
    <source>
        <dbReference type="PROSITE" id="PS50075"/>
    </source>
</evidence>
<name>A0ABS9TPV4_9PSEU</name>
<organism evidence="4 5">
    <name type="scientific">Pseudonocardia alaniniphila</name>
    <dbReference type="NCBI Taxonomy" id="75291"/>
    <lineage>
        <taxon>Bacteria</taxon>
        <taxon>Bacillati</taxon>
        <taxon>Actinomycetota</taxon>
        <taxon>Actinomycetes</taxon>
        <taxon>Pseudonocardiales</taxon>
        <taxon>Pseudonocardiaceae</taxon>
        <taxon>Pseudonocardia</taxon>
    </lineage>
</organism>
<dbReference type="Gene3D" id="3.30.300.30">
    <property type="match status" value="1"/>
</dbReference>
<reference evidence="4 5" key="1">
    <citation type="submission" date="2022-03" db="EMBL/GenBank/DDBJ databases">
        <title>Pseudonocardia alaer sp. nov., a novel actinomycete isolated from reed forest soil.</title>
        <authorList>
            <person name="Wang L."/>
        </authorList>
    </citation>
    <scope>NUCLEOTIDE SEQUENCE [LARGE SCALE GENOMIC DNA]</scope>
    <source>
        <strain evidence="4 5">Y-16303</strain>
    </source>
</reference>
<evidence type="ECO:0000256" key="1">
    <source>
        <dbReference type="ARBA" id="ARBA00022450"/>
    </source>
</evidence>
<dbReference type="InterPro" id="IPR020806">
    <property type="entry name" value="PKS_PP-bd"/>
</dbReference>
<protein>
    <submittedName>
        <fullName evidence="4">Alpha/beta fold hydrolase</fullName>
    </submittedName>
</protein>
<dbReference type="InterPro" id="IPR045851">
    <property type="entry name" value="AMP-bd_C_sf"/>
</dbReference>
<dbReference type="Gene3D" id="1.10.1200.10">
    <property type="entry name" value="ACP-like"/>
    <property type="match status" value="1"/>
</dbReference>
<dbReference type="Gene3D" id="2.30.38.10">
    <property type="entry name" value="Luciferase, Domain 3"/>
    <property type="match status" value="1"/>
</dbReference>
<keyword evidence="1" id="KW-0596">Phosphopantetheine</keyword>
<dbReference type="InterPro" id="IPR029058">
    <property type="entry name" value="AB_hydrolase_fold"/>
</dbReference>
<dbReference type="Pfam" id="PF00550">
    <property type="entry name" value="PP-binding"/>
    <property type="match status" value="1"/>
</dbReference>
<dbReference type="Proteomes" id="UP001299970">
    <property type="component" value="Unassembled WGS sequence"/>
</dbReference>
<dbReference type="PANTHER" id="PTHR45527">
    <property type="entry name" value="NONRIBOSOMAL PEPTIDE SYNTHETASE"/>
    <property type="match status" value="1"/>
</dbReference>
<feature type="non-terminal residue" evidence="4">
    <location>
        <position position="1"/>
    </location>
</feature>
<dbReference type="InterPro" id="IPR036736">
    <property type="entry name" value="ACP-like_sf"/>
</dbReference>
<dbReference type="SUPFAM" id="SSF56801">
    <property type="entry name" value="Acetyl-CoA synthetase-like"/>
    <property type="match status" value="1"/>
</dbReference>
<keyword evidence="2" id="KW-0597">Phosphoprotein</keyword>
<dbReference type="EMBL" id="JAKXMK010000035">
    <property type="protein sequence ID" value="MCH6170580.1"/>
    <property type="molecule type" value="Genomic_DNA"/>
</dbReference>
<proteinExistence type="predicted"/>
<keyword evidence="4" id="KW-0378">Hydrolase</keyword>